<sequence>MPRSSVVDTKPASLDETPPAVTSQFLVILIDDSAPGTPIRELLRDICLTCGKWCDIVLSMPEFGPTST</sequence>
<reference evidence="1" key="1">
    <citation type="submission" date="2022-07" db="EMBL/GenBank/DDBJ databases">
        <title>Genome Sequence of Agrocybe chaxingu.</title>
        <authorList>
            <person name="Buettner E."/>
        </authorList>
    </citation>
    <scope>NUCLEOTIDE SEQUENCE</scope>
    <source>
        <strain evidence="1">MP-N11</strain>
    </source>
</reference>
<name>A0A9W8MZJ1_9AGAR</name>
<proteinExistence type="predicted"/>
<comment type="caution">
    <text evidence="1">The sequence shown here is derived from an EMBL/GenBank/DDBJ whole genome shotgun (WGS) entry which is preliminary data.</text>
</comment>
<evidence type="ECO:0000313" key="2">
    <source>
        <dbReference type="Proteomes" id="UP001148786"/>
    </source>
</evidence>
<gene>
    <name evidence="1" type="ORF">NLJ89_g1715</name>
</gene>
<accession>A0A9W8MZJ1</accession>
<dbReference type="Proteomes" id="UP001148786">
    <property type="component" value="Unassembled WGS sequence"/>
</dbReference>
<dbReference type="AlphaFoldDB" id="A0A9W8MZJ1"/>
<evidence type="ECO:0000313" key="1">
    <source>
        <dbReference type="EMBL" id="KAJ3515505.1"/>
    </source>
</evidence>
<keyword evidence="2" id="KW-1185">Reference proteome</keyword>
<dbReference type="EMBL" id="JANKHO010000093">
    <property type="protein sequence ID" value="KAJ3515505.1"/>
    <property type="molecule type" value="Genomic_DNA"/>
</dbReference>
<dbReference type="OrthoDB" id="3045915at2759"/>
<organism evidence="1 2">
    <name type="scientific">Agrocybe chaxingu</name>
    <dbReference type="NCBI Taxonomy" id="84603"/>
    <lineage>
        <taxon>Eukaryota</taxon>
        <taxon>Fungi</taxon>
        <taxon>Dikarya</taxon>
        <taxon>Basidiomycota</taxon>
        <taxon>Agaricomycotina</taxon>
        <taxon>Agaricomycetes</taxon>
        <taxon>Agaricomycetidae</taxon>
        <taxon>Agaricales</taxon>
        <taxon>Agaricineae</taxon>
        <taxon>Strophariaceae</taxon>
        <taxon>Agrocybe</taxon>
    </lineage>
</organism>
<protein>
    <submittedName>
        <fullName evidence="1">Uncharacterized protein</fullName>
    </submittedName>
</protein>